<evidence type="ECO:0000313" key="2">
    <source>
        <dbReference type="EMBL" id="NYI45359.1"/>
    </source>
</evidence>
<comment type="caution">
    <text evidence="2">The sequence shown here is derived from an EMBL/GenBank/DDBJ whole genome shotgun (WGS) entry which is preliminary data.</text>
</comment>
<gene>
    <name evidence="2" type="ORF">BJ993_002439</name>
</gene>
<sequence length="238" mass="27309">MEDGNRPSVGSQWWIGLDSWVLQDGNYTDFVVGQRRQFALEFGYRRGARLTVTEARQRACVHTGQSMTYAVTGELVRAPRERELNAFVLDFGLRAYDEWMVLDDLEPPPPGSWLQGEISLHVDHFTYMDVLARVPGMPPLIHAWRIDDIQVDTSPVIWIDASHPDYVGPDEGPSPMRDPDRESWRSVRRTRTWEHGGGYRLLCTLLDETPVSTMSASGTRSRYGPLRGRRLRLPSRRR</sequence>
<feature type="compositionally biased region" description="Basic residues" evidence="1">
    <location>
        <begin position="227"/>
        <end position="238"/>
    </location>
</feature>
<dbReference type="EMBL" id="JACBZM010000001">
    <property type="protein sequence ID" value="NYI45359.1"/>
    <property type="molecule type" value="Genomic_DNA"/>
</dbReference>
<accession>A0A7Z0CLJ6</accession>
<protein>
    <submittedName>
        <fullName evidence="2">Uncharacterized protein</fullName>
    </submittedName>
</protein>
<name>A0A7Z0CLJ6_9ACTN</name>
<dbReference type="RefSeq" id="WP_179649013.1">
    <property type="nucleotide sequence ID" value="NZ_JACBZM010000001.1"/>
</dbReference>
<evidence type="ECO:0000313" key="3">
    <source>
        <dbReference type="Proteomes" id="UP000562045"/>
    </source>
</evidence>
<dbReference type="AlphaFoldDB" id="A0A7Z0CLJ6"/>
<proteinExistence type="predicted"/>
<feature type="region of interest" description="Disordered" evidence="1">
    <location>
        <begin position="213"/>
        <end position="238"/>
    </location>
</feature>
<organism evidence="2 3">
    <name type="scientific">Nocardioides aromaticivorans</name>
    <dbReference type="NCBI Taxonomy" id="200618"/>
    <lineage>
        <taxon>Bacteria</taxon>
        <taxon>Bacillati</taxon>
        <taxon>Actinomycetota</taxon>
        <taxon>Actinomycetes</taxon>
        <taxon>Propionibacteriales</taxon>
        <taxon>Nocardioidaceae</taxon>
        <taxon>Nocardioides</taxon>
    </lineage>
</organism>
<evidence type="ECO:0000256" key="1">
    <source>
        <dbReference type="SAM" id="MobiDB-lite"/>
    </source>
</evidence>
<reference evidence="2 3" key="1">
    <citation type="submission" date="2020-07" db="EMBL/GenBank/DDBJ databases">
        <title>Sequencing the genomes of 1000 actinobacteria strains.</title>
        <authorList>
            <person name="Klenk H.-P."/>
        </authorList>
    </citation>
    <scope>NUCLEOTIDE SEQUENCE [LARGE SCALE GENOMIC DNA]</scope>
    <source>
        <strain evidence="2 3">DSM 15131</strain>
    </source>
</reference>
<dbReference type="Proteomes" id="UP000562045">
    <property type="component" value="Unassembled WGS sequence"/>
</dbReference>